<dbReference type="InterPro" id="IPR013783">
    <property type="entry name" value="Ig-like_fold"/>
</dbReference>
<dbReference type="Gene3D" id="2.130.10.10">
    <property type="entry name" value="YVTN repeat-like/Quinoprotein amine dehydrogenase"/>
    <property type="match status" value="3"/>
</dbReference>
<dbReference type="SUPFAM" id="SSF55073">
    <property type="entry name" value="Nucleotide cyclase"/>
    <property type="match status" value="1"/>
</dbReference>
<dbReference type="AlphaFoldDB" id="A0A0R0AKQ9"/>
<dbReference type="Gene3D" id="2.60.40.10">
    <property type="entry name" value="Immunoglobulins"/>
    <property type="match status" value="1"/>
</dbReference>
<dbReference type="STRING" id="676599.ARC20_07295"/>
<accession>A0A0R0AKQ9</accession>
<dbReference type="SMART" id="SM00267">
    <property type="entry name" value="GGDEF"/>
    <property type="match status" value="1"/>
</dbReference>
<dbReference type="InterPro" id="IPR015943">
    <property type="entry name" value="WD40/YVTN_repeat-like_dom_sf"/>
</dbReference>
<dbReference type="InterPro" id="IPR043128">
    <property type="entry name" value="Rev_trsase/Diguanyl_cyclase"/>
</dbReference>
<dbReference type="PANTHER" id="PTHR45138">
    <property type="entry name" value="REGULATORY COMPONENTS OF SENSORY TRANSDUCTION SYSTEM"/>
    <property type="match status" value="1"/>
</dbReference>
<comment type="caution">
    <text evidence="5">The sequence shown here is derived from an EMBL/GenBank/DDBJ whole genome shotgun (WGS) entry which is preliminary data.</text>
</comment>
<evidence type="ECO:0000256" key="3">
    <source>
        <dbReference type="SAM" id="Phobius"/>
    </source>
</evidence>
<dbReference type="GO" id="GO:1902201">
    <property type="term" value="P:negative regulation of bacterial-type flagellum-dependent cell motility"/>
    <property type="evidence" value="ECO:0007669"/>
    <property type="project" value="TreeGrafter"/>
</dbReference>
<keyword evidence="5" id="KW-0418">Kinase</keyword>
<sequence length="979" mass="108315">MLAAWLGLAPAAGAANPGTPPLRDYAIDVWTSREGLPHNSIRAIAQTAEGHLWFATWEGLVRYNGLDFTVFDRGTRPGLMDNGVGTLFIDPQGRLWLSDSRGDVGRFDPATNDWHWWPHQAPAPQVIIQGMQADSQGRLWLLFEGNGLGYLDTDGKMVYQPSPPDMPLPVSYMRLAVDARDRVWVGTFDGLVYRDTDGSFHRAPASFHLPPGLAWPYVAPDGALWFAAGDGLYRLEDGEAVLKHRVPGEGHLTALLQDRRGELWVGTENNGLFRIGRRGVERFPPSVSIPGGRISALFEDAEGSIWVGANAGLFRLRETLIANVTRRDGLSGDYTRSVLEDRRGRLWVGSSTGLDVVDEDGDIRHYPLPESNGRAPAVLSLAEDRDGRLWIGTYGDGVYCIDGGKLRHYGFGDNLPAGNIRAITVDDNGTVWLGTQHGVVSMERDQPRLVRAEGVPTGLITSLASSRGALWIGTIQGTYILRDGQVEHPDLEALGGARTVFGFHRAGADMWITTDRGLFRYRDGTLARVGLEQGMPVDAVFQMVADHDNNLWISSNRGLMRTDMATLNAVADGRQPRIAVEHFNEMDGMANSQGNGSSAPAALVRRDGTVWVATAGGLATLDPTRLDAFRERTPPPPVIESVQVDGHPQGWQEAPRMRVPGRSRVSVTYVGLSYLLSERIEYRTRLEGLDSEWIERGRQRNVEFIGLAPGDYTLHISARHPGGRWSEREAVLRFSVAPLWWQRHDVQALAALGLVLLLVGLYRFGIQRYKRRNERLAELVRERTQDLQQQAQRLLLANQEKSELLTRLRLRSDAFERQAHEDALTGLPNRRQFDEALARDLSRARRSGRPLSLVILDIDHFKLINDHHSHAIGDAVLHEVGALLTAACRASDLPARLGGEEFAILLSDTPADEAEQACARIRELFHARSDWGGIDGLRVTFSAGVAELREDESGSSLMQRADHALYQAKSDGRDRARLG</sequence>
<evidence type="ECO:0000256" key="2">
    <source>
        <dbReference type="ARBA" id="ARBA00012528"/>
    </source>
</evidence>
<dbReference type="InterPro" id="IPR011110">
    <property type="entry name" value="Reg_prop"/>
</dbReference>
<dbReference type="InterPro" id="IPR050469">
    <property type="entry name" value="Diguanylate_Cyclase"/>
</dbReference>
<dbReference type="CDD" id="cd01949">
    <property type="entry name" value="GGDEF"/>
    <property type="match status" value="1"/>
</dbReference>
<keyword evidence="5" id="KW-0808">Transferase</keyword>
<dbReference type="Proteomes" id="UP000051802">
    <property type="component" value="Unassembled WGS sequence"/>
</dbReference>
<protein>
    <recommendedName>
        <fullName evidence="2">diguanylate cyclase</fullName>
        <ecNumber evidence="2">2.7.7.65</ecNumber>
    </recommendedName>
</protein>
<dbReference type="GO" id="GO:0016301">
    <property type="term" value="F:kinase activity"/>
    <property type="evidence" value="ECO:0007669"/>
    <property type="project" value="UniProtKB-KW"/>
</dbReference>
<feature type="transmembrane region" description="Helical" evidence="3">
    <location>
        <begin position="748"/>
        <end position="766"/>
    </location>
</feature>
<dbReference type="PANTHER" id="PTHR45138:SF24">
    <property type="entry name" value="DIGUANYLATE CYCLASE DGCC-RELATED"/>
    <property type="match status" value="1"/>
</dbReference>
<evidence type="ECO:0000313" key="6">
    <source>
        <dbReference type="Proteomes" id="UP000051802"/>
    </source>
</evidence>
<dbReference type="Pfam" id="PF00990">
    <property type="entry name" value="GGDEF"/>
    <property type="match status" value="1"/>
</dbReference>
<dbReference type="InterPro" id="IPR000160">
    <property type="entry name" value="GGDEF_dom"/>
</dbReference>
<dbReference type="Pfam" id="PF07495">
    <property type="entry name" value="Y_Y_Y"/>
    <property type="match status" value="1"/>
</dbReference>
<proteinExistence type="predicted"/>
<evidence type="ECO:0000313" key="5">
    <source>
        <dbReference type="EMBL" id="KRG45856.1"/>
    </source>
</evidence>
<dbReference type="FunFam" id="3.30.70.270:FF:000001">
    <property type="entry name" value="Diguanylate cyclase domain protein"/>
    <property type="match status" value="1"/>
</dbReference>
<dbReference type="GO" id="GO:0052621">
    <property type="term" value="F:diguanylate cyclase activity"/>
    <property type="evidence" value="ECO:0007669"/>
    <property type="project" value="UniProtKB-EC"/>
</dbReference>
<gene>
    <name evidence="5" type="ORF">ARC20_07295</name>
</gene>
<dbReference type="GO" id="GO:0005886">
    <property type="term" value="C:plasma membrane"/>
    <property type="evidence" value="ECO:0007669"/>
    <property type="project" value="TreeGrafter"/>
</dbReference>
<dbReference type="PROSITE" id="PS50887">
    <property type="entry name" value="GGDEF"/>
    <property type="match status" value="1"/>
</dbReference>
<keyword evidence="6" id="KW-1185">Reference proteome</keyword>
<name>A0A0R0AKQ9_9GAMM</name>
<dbReference type="NCBIfam" id="TIGR00254">
    <property type="entry name" value="GGDEF"/>
    <property type="match status" value="1"/>
</dbReference>
<dbReference type="InterPro" id="IPR029787">
    <property type="entry name" value="Nucleotide_cyclase"/>
</dbReference>
<dbReference type="Pfam" id="PF07494">
    <property type="entry name" value="Reg_prop"/>
    <property type="match status" value="6"/>
</dbReference>
<dbReference type="EMBL" id="LLXU01000060">
    <property type="protein sequence ID" value="KRG45856.1"/>
    <property type="molecule type" value="Genomic_DNA"/>
</dbReference>
<keyword evidence="3" id="KW-1133">Transmembrane helix</keyword>
<dbReference type="GO" id="GO:0043709">
    <property type="term" value="P:cell adhesion involved in single-species biofilm formation"/>
    <property type="evidence" value="ECO:0007669"/>
    <property type="project" value="TreeGrafter"/>
</dbReference>
<reference evidence="5 6" key="1">
    <citation type="submission" date="2015-10" db="EMBL/GenBank/DDBJ databases">
        <title>Genome sequencing and analysis of members of genus Stenotrophomonas.</title>
        <authorList>
            <person name="Patil P.P."/>
            <person name="Midha S."/>
            <person name="Patil P.B."/>
        </authorList>
    </citation>
    <scope>NUCLEOTIDE SEQUENCE [LARGE SCALE GENOMIC DNA]</scope>
    <source>
        <strain evidence="5 6">JCM 16536</strain>
    </source>
</reference>
<organism evidence="5 6">
    <name type="scientific">Stenotrophomonas panacihumi</name>
    <dbReference type="NCBI Taxonomy" id="676599"/>
    <lineage>
        <taxon>Bacteria</taxon>
        <taxon>Pseudomonadati</taxon>
        <taxon>Pseudomonadota</taxon>
        <taxon>Gammaproteobacteria</taxon>
        <taxon>Lysobacterales</taxon>
        <taxon>Lysobacteraceae</taxon>
        <taxon>Stenotrophomonas</taxon>
    </lineage>
</organism>
<evidence type="ECO:0000256" key="1">
    <source>
        <dbReference type="ARBA" id="ARBA00001946"/>
    </source>
</evidence>
<dbReference type="Gene3D" id="3.30.70.270">
    <property type="match status" value="1"/>
</dbReference>
<evidence type="ECO:0000259" key="4">
    <source>
        <dbReference type="PROSITE" id="PS50887"/>
    </source>
</evidence>
<dbReference type="InterPro" id="IPR011123">
    <property type="entry name" value="Y_Y_Y"/>
</dbReference>
<keyword evidence="3" id="KW-0472">Membrane</keyword>
<dbReference type="EC" id="2.7.7.65" evidence="2"/>
<feature type="domain" description="GGDEF" evidence="4">
    <location>
        <begin position="849"/>
        <end position="979"/>
    </location>
</feature>
<comment type="cofactor">
    <cofactor evidence="1">
        <name>Mg(2+)</name>
        <dbReference type="ChEBI" id="CHEBI:18420"/>
    </cofactor>
</comment>
<dbReference type="SUPFAM" id="SSF63829">
    <property type="entry name" value="Calcium-dependent phosphotriesterase"/>
    <property type="match status" value="2"/>
</dbReference>
<keyword evidence="3" id="KW-0812">Transmembrane</keyword>